<dbReference type="SUPFAM" id="SSF52833">
    <property type="entry name" value="Thioredoxin-like"/>
    <property type="match status" value="1"/>
</dbReference>
<dbReference type="SUPFAM" id="SSF47616">
    <property type="entry name" value="GST C-terminal domain-like"/>
    <property type="match status" value="1"/>
</dbReference>
<dbReference type="CDD" id="cd03205">
    <property type="entry name" value="GST_C_6"/>
    <property type="match status" value="1"/>
</dbReference>
<organism evidence="2 3">
    <name type="scientific">Jannaschia donghaensis</name>
    <dbReference type="NCBI Taxonomy" id="420998"/>
    <lineage>
        <taxon>Bacteria</taxon>
        <taxon>Pseudomonadati</taxon>
        <taxon>Pseudomonadota</taxon>
        <taxon>Alphaproteobacteria</taxon>
        <taxon>Rhodobacterales</taxon>
        <taxon>Roseobacteraceae</taxon>
        <taxon>Jannaschia</taxon>
    </lineage>
</organism>
<dbReference type="Gene3D" id="3.40.30.10">
    <property type="entry name" value="Glutaredoxin"/>
    <property type="match status" value="1"/>
</dbReference>
<evidence type="ECO:0000259" key="1">
    <source>
        <dbReference type="PROSITE" id="PS50404"/>
    </source>
</evidence>
<proteinExistence type="predicted"/>
<name>A0A0M6YHV7_9RHOB</name>
<accession>A0A0M6YHV7</accession>
<dbReference type="Pfam" id="PF13417">
    <property type="entry name" value="GST_N_3"/>
    <property type="match status" value="1"/>
</dbReference>
<dbReference type="Gene3D" id="1.20.1050.10">
    <property type="match status" value="1"/>
</dbReference>
<gene>
    <name evidence="2" type="primary">yibF_2</name>
    <name evidence="2" type="ORF">JDO7802_01278</name>
</gene>
<dbReference type="InterPro" id="IPR036282">
    <property type="entry name" value="Glutathione-S-Trfase_C_sf"/>
</dbReference>
<dbReference type="Pfam" id="PF13410">
    <property type="entry name" value="GST_C_2"/>
    <property type="match status" value="1"/>
</dbReference>
<dbReference type="OrthoDB" id="9795329at2"/>
<evidence type="ECO:0000313" key="2">
    <source>
        <dbReference type="EMBL" id="CTQ49265.1"/>
    </source>
</evidence>
<reference evidence="2 3" key="1">
    <citation type="submission" date="2015-07" db="EMBL/GenBank/DDBJ databases">
        <authorList>
            <person name="Noorani M."/>
        </authorList>
    </citation>
    <scope>NUCLEOTIDE SEQUENCE [LARGE SCALE GENOMIC DNA]</scope>
    <source>
        <strain evidence="2 3">CECT 7802</strain>
    </source>
</reference>
<keyword evidence="3" id="KW-1185">Reference proteome</keyword>
<sequence>MKLLSSPASPFVRKCRVVLIETAQDDVEVVDVTANPMGGDAALNAANPSGKIPALLRDDGPALYDSRVITRFLDHRATSNLYPEGRLWDVLSLEANADAIMEAAVGITYEKRLRPEALWWSDWFDAQWTKIARSLDALESRSMPLLEGPLNAGQIGIGCALGYLDLRHDDRDWRKGRDGLAKWEASFAARPAMAATKPG</sequence>
<protein>
    <submittedName>
        <fullName evidence="2">Putative GST-like protein YibF</fullName>
    </submittedName>
</protein>
<evidence type="ECO:0000313" key="3">
    <source>
        <dbReference type="Proteomes" id="UP000049222"/>
    </source>
</evidence>
<dbReference type="InterPro" id="IPR004045">
    <property type="entry name" value="Glutathione_S-Trfase_N"/>
</dbReference>
<dbReference type="EMBL" id="CXSU01000011">
    <property type="protein sequence ID" value="CTQ49265.1"/>
    <property type="molecule type" value="Genomic_DNA"/>
</dbReference>
<dbReference type="InterPro" id="IPR036249">
    <property type="entry name" value="Thioredoxin-like_sf"/>
</dbReference>
<dbReference type="CDD" id="cd03049">
    <property type="entry name" value="GST_N_3"/>
    <property type="match status" value="1"/>
</dbReference>
<dbReference type="STRING" id="420998.JDO7802_01278"/>
<dbReference type="PROSITE" id="PS50404">
    <property type="entry name" value="GST_NTER"/>
    <property type="match status" value="1"/>
</dbReference>
<dbReference type="RefSeq" id="WP_055083731.1">
    <property type="nucleotide sequence ID" value="NZ_CXSU01000011.1"/>
</dbReference>
<dbReference type="Proteomes" id="UP000049222">
    <property type="component" value="Unassembled WGS sequence"/>
</dbReference>
<dbReference type="AlphaFoldDB" id="A0A0M6YHV7"/>
<feature type="domain" description="GST N-terminal" evidence="1">
    <location>
        <begin position="1"/>
        <end position="81"/>
    </location>
</feature>